<dbReference type="AlphaFoldDB" id="X0V617"/>
<evidence type="ECO:0000313" key="1">
    <source>
        <dbReference type="EMBL" id="GAG13525.1"/>
    </source>
</evidence>
<proteinExistence type="predicted"/>
<organism evidence="1">
    <name type="scientific">marine sediment metagenome</name>
    <dbReference type="NCBI Taxonomy" id="412755"/>
    <lineage>
        <taxon>unclassified sequences</taxon>
        <taxon>metagenomes</taxon>
        <taxon>ecological metagenomes</taxon>
    </lineage>
</organism>
<sequence length="33" mass="3852">MKFFCEEVEDLSVLSRKTKKVIAKFDKGVFVTK</sequence>
<name>X0V617_9ZZZZ</name>
<reference evidence="1" key="1">
    <citation type="journal article" date="2014" name="Front. Microbiol.">
        <title>High frequency of phylogenetically diverse reductive dehalogenase-homologous genes in deep subseafloor sedimentary metagenomes.</title>
        <authorList>
            <person name="Kawai M."/>
            <person name="Futagami T."/>
            <person name="Toyoda A."/>
            <person name="Takaki Y."/>
            <person name="Nishi S."/>
            <person name="Hori S."/>
            <person name="Arai W."/>
            <person name="Tsubouchi T."/>
            <person name="Morono Y."/>
            <person name="Uchiyama I."/>
            <person name="Ito T."/>
            <person name="Fujiyama A."/>
            <person name="Inagaki F."/>
            <person name="Takami H."/>
        </authorList>
    </citation>
    <scope>NUCLEOTIDE SEQUENCE</scope>
    <source>
        <strain evidence="1">Expedition CK06-06</strain>
    </source>
</reference>
<comment type="caution">
    <text evidence="1">The sequence shown here is derived from an EMBL/GenBank/DDBJ whole genome shotgun (WGS) entry which is preliminary data.</text>
</comment>
<protein>
    <submittedName>
        <fullName evidence="1">Uncharacterized protein</fullName>
    </submittedName>
</protein>
<feature type="non-terminal residue" evidence="1">
    <location>
        <position position="33"/>
    </location>
</feature>
<accession>X0V617</accession>
<dbReference type="EMBL" id="BARS01022399">
    <property type="protein sequence ID" value="GAG13525.1"/>
    <property type="molecule type" value="Genomic_DNA"/>
</dbReference>
<gene>
    <name evidence="1" type="ORF">S01H1_35819</name>
</gene>